<sequence length="60" mass="6916">QRRLCFTVSPCQEASLGSIMLLSYGRPSIVFEGVTSRPRYHFFFLIGLFHVKAKSMFTKE</sequence>
<dbReference type="EMBL" id="FJ600005">
    <property type="protein sequence ID" value="ACU45057.1"/>
    <property type="molecule type" value="mRNA"/>
</dbReference>
<name>E8Z6H7_PFIPI</name>
<organism evidence="1">
    <name type="scientific">Pfiesteria piscicida</name>
    <name type="common">Phantom dinoflagellate</name>
    <dbReference type="NCBI Taxonomy" id="71001"/>
    <lineage>
        <taxon>Eukaryota</taxon>
        <taxon>Sar</taxon>
        <taxon>Alveolata</taxon>
        <taxon>Dinophyceae</taxon>
        <taxon>Peridiniales</taxon>
        <taxon>Pfiesteriaceae</taxon>
        <taxon>Pfiesteria</taxon>
    </lineage>
</organism>
<reference evidence="1" key="1">
    <citation type="submission" date="2008-12" db="EMBL/GenBank/DDBJ databases">
        <authorList>
            <person name="Zhang H."/>
            <person name="Lin S."/>
        </authorList>
    </citation>
    <scope>NUCLEOTIDE SEQUENCE</scope>
    <source>
        <strain evidence="1">CCMP1831</strain>
    </source>
</reference>
<protein>
    <submittedName>
        <fullName evidence="1">Uncharacterized protein</fullName>
    </submittedName>
</protein>
<dbReference type="AlphaFoldDB" id="E8Z6H7"/>
<reference evidence="1" key="2">
    <citation type="book" date="2010" name="PROCEEDINGS OF 13TH INTERNATIONAL CONFERENCE ON HARMFUL ALGAE" publisher="International Society For The Study of Harmful Algae" city="Hong Kong, China">
        <title>Dinoflagellate meta-transcriptomics enabled by spliced leader.</title>
        <editorList>
            <person name="Unknown A."/>
        </editorList>
        <authorList>
            <person name="Lin S."/>
            <person name="Zhang H."/>
        </authorList>
    </citation>
    <scope>NUCLEOTIDE SEQUENCE</scope>
    <source>
        <strain evidence="1">CCMP1831</strain>
    </source>
</reference>
<accession>E8Z6H7</accession>
<feature type="non-terminal residue" evidence="1">
    <location>
        <position position="1"/>
    </location>
</feature>
<evidence type="ECO:0000313" key="1">
    <source>
        <dbReference type="EMBL" id="ACU45057.1"/>
    </source>
</evidence>
<proteinExistence type="evidence at transcript level"/>